<evidence type="ECO:0000313" key="1">
    <source>
        <dbReference type="Proteomes" id="UP000887576"/>
    </source>
</evidence>
<dbReference type="Proteomes" id="UP000887576">
    <property type="component" value="Unplaced"/>
</dbReference>
<sequence>MSRRSKFALEETLVAITPLQLDPAHADEIIQIARQAPSLQSGSENDIDGIHILRFKTLVELYHDDPSLLDKILVELVDCLISQVVLSENPEDLLNQSSIMSLILLKVVTVVRGYKTIIRLLPHEVYLLPKLLALLENYSKLEKFTELEYEAICMLLVWFMIVCRNPFDFNLFAQEDEGKRHELAKYGTSIIQSLDSYLNLEMNNSNAKLQMVKLIQRIGLIYLKPKPANWRYKCGVRSLEENLKIVEPKMENISQETDEVAELDPETQKLIDTILKSLLIGIQDKENNVRTSAAKGI</sequence>
<name>A0AC34QQ55_9BILA</name>
<reference evidence="2" key="1">
    <citation type="submission" date="2022-11" db="UniProtKB">
        <authorList>
            <consortium name="WormBaseParasite"/>
        </authorList>
    </citation>
    <scope>IDENTIFICATION</scope>
</reference>
<dbReference type="WBParaSite" id="JU765_v2.g18163.t1">
    <property type="protein sequence ID" value="JU765_v2.g18163.t1"/>
    <property type="gene ID" value="JU765_v2.g18163"/>
</dbReference>
<evidence type="ECO:0000313" key="2">
    <source>
        <dbReference type="WBParaSite" id="JU765_v2.g18163.t1"/>
    </source>
</evidence>
<protein>
    <submittedName>
        <fullName evidence="2">Uncharacterized protein</fullName>
    </submittedName>
</protein>
<accession>A0AC34QQ55</accession>
<proteinExistence type="predicted"/>
<organism evidence="1 2">
    <name type="scientific">Panagrolaimus sp. JU765</name>
    <dbReference type="NCBI Taxonomy" id="591449"/>
    <lineage>
        <taxon>Eukaryota</taxon>
        <taxon>Metazoa</taxon>
        <taxon>Ecdysozoa</taxon>
        <taxon>Nematoda</taxon>
        <taxon>Chromadorea</taxon>
        <taxon>Rhabditida</taxon>
        <taxon>Tylenchina</taxon>
        <taxon>Panagrolaimomorpha</taxon>
        <taxon>Panagrolaimoidea</taxon>
        <taxon>Panagrolaimidae</taxon>
        <taxon>Panagrolaimus</taxon>
    </lineage>
</organism>